<keyword evidence="7" id="KW-0221">Differentiation</keyword>
<organism evidence="12 13">
    <name type="scientific">Homarus americanus</name>
    <name type="common">American lobster</name>
    <dbReference type="NCBI Taxonomy" id="6706"/>
    <lineage>
        <taxon>Eukaryota</taxon>
        <taxon>Metazoa</taxon>
        <taxon>Ecdysozoa</taxon>
        <taxon>Arthropoda</taxon>
        <taxon>Crustacea</taxon>
        <taxon>Multicrustacea</taxon>
        <taxon>Malacostraca</taxon>
        <taxon>Eumalacostraca</taxon>
        <taxon>Eucarida</taxon>
        <taxon>Decapoda</taxon>
        <taxon>Pleocyemata</taxon>
        <taxon>Astacidea</taxon>
        <taxon>Nephropoidea</taxon>
        <taxon>Nephropidae</taxon>
        <taxon>Homarus</taxon>
    </lineage>
</organism>
<evidence type="ECO:0000256" key="8">
    <source>
        <dbReference type="ARBA" id="ARBA00023157"/>
    </source>
</evidence>
<feature type="disulfide bond" evidence="9">
    <location>
        <begin position="62"/>
        <end position="108"/>
    </location>
</feature>
<dbReference type="GO" id="GO:0035567">
    <property type="term" value="P:non-canonical Wnt signaling pathway"/>
    <property type="evidence" value="ECO:0007669"/>
    <property type="project" value="TreeGrafter"/>
</dbReference>
<comment type="caution">
    <text evidence="12">The sequence shown here is derived from an EMBL/GenBank/DDBJ whole genome shotgun (WGS) entry which is preliminary data.</text>
</comment>
<comment type="similarity">
    <text evidence="2">Belongs to the secreted frizzled-related protein (sFRP) family.</text>
</comment>
<evidence type="ECO:0000256" key="1">
    <source>
        <dbReference type="ARBA" id="ARBA00004613"/>
    </source>
</evidence>
<evidence type="ECO:0000256" key="6">
    <source>
        <dbReference type="ARBA" id="ARBA00022729"/>
    </source>
</evidence>
<feature type="signal peptide" evidence="10">
    <location>
        <begin position="1"/>
        <end position="35"/>
    </location>
</feature>
<dbReference type="PANTHER" id="PTHR11309">
    <property type="entry name" value="FRIZZLED"/>
    <property type="match status" value="1"/>
</dbReference>
<dbReference type="GO" id="GO:0017147">
    <property type="term" value="F:Wnt-protein binding"/>
    <property type="evidence" value="ECO:0007669"/>
    <property type="project" value="TreeGrafter"/>
</dbReference>
<evidence type="ECO:0000256" key="9">
    <source>
        <dbReference type="PROSITE-ProRule" id="PRU00090"/>
    </source>
</evidence>
<dbReference type="Proteomes" id="UP000747542">
    <property type="component" value="Unassembled WGS sequence"/>
</dbReference>
<dbReference type="AlphaFoldDB" id="A0A8J5MUE8"/>
<dbReference type="EMBL" id="JAHLQT010026055">
    <property type="protein sequence ID" value="KAG7164016.1"/>
    <property type="molecule type" value="Genomic_DNA"/>
</dbReference>
<dbReference type="GO" id="GO:0060070">
    <property type="term" value="P:canonical Wnt signaling pathway"/>
    <property type="evidence" value="ECO:0007669"/>
    <property type="project" value="TreeGrafter"/>
</dbReference>
<reference evidence="12" key="1">
    <citation type="journal article" date="2021" name="Sci. Adv.">
        <title>The American lobster genome reveals insights on longevity, neural, and immune adaptations.</title>
        <authorList>
            <person name="Polinski J.M."/>
            <person name="Zimin A.V."/>
            <person name="Clark K.F."/>
            <person name="Kohn A.B."/>
            <person name="Sadowski N."/>
            <person name="Timp W."/>
            <person name="Ptitsyn A."/>
            <person name="Khanna P."/>
            <person name="Romanova D.Y."/>
            <person name="Williams P."/>
            <person name="Greenwood S.J."/>
            <person name="Moroz L.L."/>
            <person name="Walt D.R."/>
            <person name="Bodnar A.G."/>
        </authorList>
    </citation>
    <scope>NUCLEOTIDE SEQUENCE</scope>
    <source>
        <strain evidence="12">GMGI-L3</strain>
    </source>
</reference>
<dbReference type="Pfam" id="PF01392">
    <property type="entry name" value="Fz"/>
    <property type="match status" value="1"/>
</dbReference>
<evidence type="ECO:0000313" key="13">
    <source>
        <dbReference type="Proteomes" id="UP000747542"/>
    </source>
</evidence>
<proteinExistence type="inferred from homology"/>
<dbReference type="InterPro" id="IPR020067">
    <property type="entry name" value="Frizzled_dom"/>
</dbReference>
<dbReference type="GO" id="GO:0005615">
    <property type="term" value="C:extracellular space"/>
    <property type="evidence" value="ECO:0007669"/>
    <property type="project" value="TreeGrafter"/>
</dbReference>
<comment type="subcellular location">
    <subcellularLocation>
        <location evidence="1">Secreted</location>
    </subcellularLocation>
</comment>
<evidence type="ECO:0000256" key="3">
    <source>
        <dbReference type="ARBA" id="ARBA00022473"/>
    </source>
</evidence>
<evidence type="ECO:0000256" key="10">
    <source>
        <dbReference type="SAM" id="SignalP"/>
    </source>
</evidence>
<evidence type="ECO:0000256" key="7">
    <source>
        <dbReference type="ARBA" id="ARBA00022782"/>
    </source>
</evidence>
<sequence>MSGSQWVRSVMPRWPALSALPLLLLLVGAAGETSAYFADWGVIGGRPQEPTCVDIPQNMPLCSGIDYNKMRLPNLLEHDTLKEAQQQAGYWVPLLNLRCHPNTQLFLCSLFTPVCLESPIYPCRSLCEAVRSGCESRMQTYSFPWPEMLNCDKFPLDNDMCITVQHTGTPGPGECDDLPLTCPAATHITLVFPLAHRGLYRIDILTLYSNCCM</sequence>
<keyword evidence="6 10" id="KW-0732">Signal</keyword>
<keyword evidence="4" id="KW-0964">Secreted</keyword>
<feature type="domain" description="FZ" evidence="11">
    <location>
        <begin position="47"/>
        <end position="164"/>
    </location>
</feature>
<accession>A0A8J5MUE8</accession>
<comment type="caution">
    <text evidence="9">Lacks conserved residue(s) required for the propagation of feature annotation.</text>
</comment>
<dbReference type="SUPFAM" id="SSF63501">
    <property type="entry name" value="Frizzled cysteine-rich domain"/>
    <property type="match status" value="1"/>
</dbReference>
<dbReference type="SMART" id="SM00063">
    <property type="entry name" value="FRI"/>
    <property type="match status" value="1"/>
</dbReference>
<keyword evidence="8 9" id="KW-1015">Disulfide bond</keyword>
<dbReference type="InterPro" id="IPR015526">
    <property type="entry name" value="Frizzled/SFRP"/>
</dbReference>
<keyword evidence="5" id="KW-0879">Wnt signaling pathway</keyword>
<dbReference type="FunFam" id="1.10.2000.10:FF:000001">
    <property type="entry name" value="secreted frizzled-related protein 2"/>
    <property type="match status" value="1"/>
</dbReference>
<protein>
    <submittedName>
        <fullName evidence="12">Secreted frizzled-related protein 5-like</fullName>
    </submittedName>
</protein>
<evidence type="ECO:0000259" key="11">
    <source>
        <dbReference type="PROSITE" id="PS50038"/>
    </source>
</evidence>
<dbReference type="InterPro" id="IPR036790">
    <property type="entry name" value="Frizzled_dom_sf"/>
</dbReference>
<dbReference type="GO" id="GO:0030154">
    <property type="term" value="P:cell differentiation"/>
    <property type="evidence" value="ECO:0007669"/>
    <property type="project" value="UniProtKB-KW"/>
</dbReference>
<keyword evidence="13" id="KW-1185">Reference proteome</keyword>
<gene>
    <name evidence="12" type="primary">SFRP5-L</name>
    <name evidence="12" type="ORF">Hamer_G014487</name>
</gene>
<dbReference type="Gene3D" id="1.10.2000.10">
    <property type="entry name" value="Frizzled cysteine-rich domain"/>
    <property type="match status" value="1"/>
</dbReference>
<feature type="chain" id="PRO_5035307748" evidence="10">
    <location>
        <begin position="36"/>
        <end position="213"/>
    </location>
</feature>
<feature type="disulfide bond" evidence="9">
    <location>
        <begin position="127"/>
        <end position="151"/>
    </location>
</feature>
<evidence type="ECO:0000256" key="4">
    <source>
        <dbReference type="ARBA" id="ARBA00022525"/>
    </source>
</evidence>
<keyword evidence="3" id="KW-0217">Developmental protein</keyword>
<dbReference type="PANTHER" id="PTHR11309:SF148">
    <property type="entry name" value="SECRETED FRIZZLED-RELATED PROTEIN 1"/>
    <property type="match status" value="1"/>
</dbReference>
<evidence type="ECO:0000256" key="5">
    <source>
        <dbReference type="ARBA" id="ARBA00022687"/>
    </source>
</evidence>
<evidence type="ECO:0000313" key="12">
    <source>
        <dbReference type="EMBL" id="KAG7164016.1"/>
    </source>
</evidence>
<name>A0A8J5MUE8_HOMAM</name>
<dbReference type="PROSITE" id="PS50038">
    <property type="entry name" value="FZ"/>
    <property type="match status" value="1"/>
</dbReference>
<evidence type="ECO:0000256" key="2">
    <source>
        <dbReference type="ARBA" id="ARBA00010054"/>
    </source>
</evidence>